<keyword evidence="1" id="KW-0812">Transmembrane</keyword>
<keyword evidence="1" id="KW-0472">Membrane</keyword>
<organism evidence="2 3">
    <name type="scientific">Aphis glycines</name>
    <name type="common">Soybean aphid</name>
    <dbReference type="NCBI Taxonomy" id="307491"/>
    <lineage>
        <taxon>Eukaryota</taxon>
        <taxon>Metazoa</taxon>
        <taxon>Ecdysozoa</taxon>
        <taxon>Arthropoda</taxon>
        <taxon>Hexapoda</taxon>
        <taxon>Insecta</taxon>
        <taxon>Pterygota</taxon>
        <taxon>Neoptera</taxon>
        <taxon>Paraneoptera</taxon>
        <taxon>Hemiptera</taxon>
        <taxon>Sternorrhyncha</taxon>
        <taxon>Aphidomorpha</taxon>
        <taxon>Aphidoidea</taxon>
        <taxon>Aphididae</taxon>
        <taxon>Aphidini</taxon>
        <taxon>Aphis</taxon>
        <taxon>Aphis</taxon>
    </lineage>
</organism>
<keyword evidence="1" id="KW-1133">Transmembrane helix</keyword>
<dbReference type="EMBL" id="VYZN01000034">
    <property type="protein sequence ID" value="KAE9533535.1"/>
    <property type="molecule type" value="Genomic_DNA"/>
</dbReference>
<reference evidence="2 3" key="1">
    <citation type="submission" date="2019-08" db="EMBL/GenBank/DDBJ databases">
        <title>The genome of the soybean aphid Biotype 1, its phylome, world population structure and adaptation to the North American continent.</title>
        <authorList>
            <person name="Giordano R."/>
            <person name="Donthu R.K."/>
            <person name="Hernandez A.G."/>
            <person name="Wright C.L."/>
            <person name="Zimin A.V."/>
        </authorList>
    </citation>
    <scope>NUCLEOTIDE SEQUENCE [LARGE SCALE GENOMIC DNA]</scope>
    <source>
        <tissue evidence="2">Whole aphids</tissue>
    </source>
</reference>
<name>A0A6G0TIY4_APHGL</name>
<accession>A0A6G0TIY4</accession>
<feature type="transmembrane region" description="Helical" evidence="1">
    <location>
        <begin position="48"/>
        <end position="73"/>
    </location>
</feature>
<evidence type="ECO:0000313" key="3">
    <source>
        <dbReference type="Proteomes" id="UP000475862"/>
    </source>
</evidence>
<dbReference type="Proteomes" id="UP000475862">
    <property type="component" value="Unassembled WGS sequence"/>
</dbReference>
<evidence type="ECO:0000313" key="2">
    <source>
        <dbReference type="EMBL" id="KAE9533535.1"/>
    </source>
</evidence>
<comment type="caution">
    <text evidence="2">The sequence shown here is derived from an EMBL/GenBank/DDBJ whole genome shotgun (WGS) entry which is preliminary data.</text>
</comment>
<proteinExistence type="predicted"/>
<dbReference type="AlphaFoldDB" id="A0A6G0TIY4"/>
<sequence>MALNNHVLEPIFWWNNIYKYRLIITIPHNILFNKYKTTILGTYTIYEFVVRLLVISLWILSALIITSTASVYGNKLSFYVPRSDLWKLKICVTVSYGVYLVAKKFIPVPGIEPEPPGCYVVPNLNGYIISVKQTAWPVGIPGGSRCSDLLKFVIGLTILAKAHNCNKSCKLILMERNQNQTVIVAKCIHVLTDSIDLSVLKILNVYMHCFDFIFFYIKRFSLFNIGPTVASLLIVEKMDLKNNRMRFNNNSPIAIIVSDHLNIVHNSKPKNNILAIISTKQTIKYPITNLVFCITLLNHNTISKVISYVHIVSINLVLKLLSWIHNSSHIMDMFIPEFPLVVSVVFKHLKSFLTALHTTTRIPYCTIQWYFSSNNTFSNVNNFLPCYSPFLAGIISTGR</sequence>
<keyword evidence="3" id="KW-1185">Reference proteome</keyword>
<protein>
    <submittedName>
        <fullName evidence="2">Uncharacterized protein</fullName>
    </submittedName>
</protein>
<evidence type="ECO:0000256" key="1">
    <source>
        <dbReference type="SAM" id="Phobius"/>
    </source>
</evidence>
<gene>
    <name evidence="2" type="ORF">AGLY_009173</name>
</gene>